<dbReference type="GO" id="GO:0005829">
    <property type="term" value="C:cytosol"/>
    <property type="evidence" value="ECO:0007669"/>
    <property type="project" value="TreeGrafter"/>
</dbReference>
<comment type="caution">
    <text evidence="3">The sequence shown here is derived from an EMBL/GenBank/DDBJ whole genome shotgun (WGS) entry which is preliminary data.</text>
</comment>
<keyword evidence="3" id="KW-0808">Transferase</keyword>
<dbReference type="SUPFAM" id="SSF53613">
    <property type="entry name" value="Ribokinase-like"/>
    <property type="match status" value="1"/>
</dbReference>
<organism evidence="3 4">
    <name type="scientific">Ruthenibacterium lactatiformans</name>
    <dbReference type="NCBI Taxonomy" id="1550024"/>
    <lineage>
        <taxon>Bacteria</taxon>
        <taxon>Bacillati</taxon>
        <taxon>Bacillota</taxon>
        <taxon>Clostridia</taxon>
        <taxon>Eubacteriales</taxon>
        <taxon>Oscillospiraceae</taxon>
        <taxon>Ruthenibacterium</taxon>
    </lineage>
</organism>
<dbReference type="GO" id="GO:0009228">
    <property type="term" value="P:thiamine biosynthetic process"/>
    <property type="evidence" value="ECO:0007669"/>
    <property type="project" value="UniProtKB-KW"/>
</dbReference>
<sequence length="277" mass="28574">MGRCSLAVVLPALAAMGVQPCALPTALLSTHTGGLGRPARTDESGFISAALAHYAQLGLAFDCVYSGYLAGAAQVALVEQAFRQAPAALKLVDPVMADHGRPYASMTPEIRAAVAQLCGQADVIVPNATEAALLLEELPGPAADGTRAARHASLLLQRFPALRCAVVTGGALSDGQRGNVCAVRGRAPVFLPYSPVPQDYPGTGDLFAAVLTGGLLRGFSEAAAIRLAARFVALAAEQTLHAGADPRFGVRFEPLLGTLSHWAETPAQPCTDAVFPL</sequence>
<proteinExistence type="predicted"/>
<evidence type="ECO:0000256" key="1">
    <source>
        <dbReference type="ARBA" id="ARBA00022977"/>
    </source>
</evidence>
<dbReference type="InterPro" id="IPR029056">
    <property type="entry name" value="Ribokinase-like"/>
</dbReference>
<evidence type="ECO:0000313" key="3">
    <source>
        <dbReference type="EMBL" id="MST93389.1"/>
    </source>
</evidence>
<keyword evidence="1" id="KW-0784">Thiamine biosynthesis</keyword>
<name>A0A6I2UBQ9_9FIRM</name>
<evidence type="ECO:0000259" key="2">
    <source>
        <dbReference type="Pfam" id="PF08543"/>
    </source>
</evidence>
<dbReference type="Gene3D" id="3.40.1190.20">
    <property type="match status" value="1"/>
</dbReference>
<dbReference type="GO" id="GO:0008902">
    <property type="term" value="F:hydroxymethylpyrimidine kinase activity"/>
    <property type="evidence" value="ECO:0007669"/>
    <property type="project" value="TreeGrafter"/>
</dbReference>
<protein>
    <submittedName>
        <fullName evidence="3">Pyridoxamine kinase</fullName>
    </submittedName>
</protein>
<dbReference type="Pfam" id="PF08543">
    <property type="entry name" value="Phos_pyr_kin"/>
    <property type="match status" value="1"/>
</dbReference>
<evidence type="ECO:0000313" key="4">
    <source>
        <dbReference type="Proteomes" id="UP000431913"/>
    </source>
</evidence>
<dbReference type="Proteomes" id="UP000431913">
    <property type="component" value="Unassembled WGS sequence"/>
</dbReference>
<gene>
    <name evidence="3" type="ORF">FYJ76_15855</name>
</gene>
<dbReference type="EMBL" id="VUNJ01000026">
    <property type="protein sequence ID" value="MST93389.1"/>
    <property type="molecule type" value="Genomic_DNA"/>
</dbReference>
<dbReference type="GO" id="GO:0008972">
    <property type="term" value="F:phosphomethylpyrimidine kinase activity"/>
    <property type="evidence" value="ECO:0007669"/>
    <property type="project" value="TreeGrafter"/>
</dbReference>
<reference evidence="3 4" key="1">
    <citation type="submission" date="2019-08" db="EMBL/GenBank/DDBJ databases">
        <title>In-depth cultivation of the pig gut microbiome towards novel bacterial diversity and tailored functional studies.</title>
        <authorList>
            <person name="Wylensek D."/>
            <person name="Hitch T.C.A."/>
            <person name="Clavel T."/>
        </authorList>
    </citation>
    <scope>NUCLEOTIDE SEQUENCE [LARGE SCALE GENOMIC DNA]</scope>
    <source>
        <strain evidence="3 4">WCA3-601-WT-6J</strain>
    </source>
</reference>
<dbReference type="AlphaFoldDB" id="A0A6I2UBQ9"/>
<keyword evidence="3" id="KW-0418">Kinase</keyword>
<feature type="domain" description="Pyridoxamine kinase/Phosphomethylpyrimidine kinase" evidence="2">
    <location>
        <begin position="12"/>
        <end position="244"/>
    </location>
</feature>
<dbReference type="PANTHER" id="PTHR20858">
    <property type="entry name" value="PHOSPHOMETHYLPYRIMIDINE KINASE"/>
    <property type="match status" value="1"/>
</dbReference>
<dbReference type="InterPro" id="IPR013749">
    <property type="entry name" value="PM/HMP-P_kinase-1"/>
</dbReference>
<dbReference type="PANTHER" id="PTHR20858:SF17">
    <property type="entry name" value="HYDROXYMETHYLPYRIMIDINE_PHOSPHOMETHYLPYRIMIDINE KINASE THI20-RELATED"/>
    <property type="match status" value="1"/>
</dbReference>
<accession>A0A6I2UBQ9</accession>